<sequence>MMRRKWSSVGFAYLVARYFATLAQIPLLLIGPNSRHSQSHNYSLHECRLWEIYRGVVSAILIVALDAVLIARGFYIAEIGLPSLRTLP</sequence>
<feature type="transmembrane region" description="Helical" evidence="1">
    <location>
        <begin position="52"/>
        <end position="75"/>
    </location>
</feature>
<dbReference type="Proteomes" id="UP000521872">
    <property type="component" value="Unassembled WGS sequence"/>
</dbReference>
<evidence type="ECO:0000313" key="2">
    <source>
        <dbReference type="EMBL" id="KAF4617690.1"/>
    </source>
</evidence>
<accession>A0A8H4QUF8</accession>
<organism evidence="2 3">
    <name type="scientific">Agrocybe pediades</name>
    <dbReference type="NCBI Taxonomy" id="84607"/>
    <lineage>
        <taxon>Eukaryota</taxon>
        <taxon>Fungi</taxon>
        <taxon>Dikarya</taxon>
        <taxon>Basidiomycota</taxon>
        <taxon>Agaricomycotina</taxon>
        <taxon>Agaricomycetes</taxon>
        <taxon>Agaricomycetidae</taxon>
        <taxon>Agaricales</taxon>
        <taxon>Agaricineae</taxon>
        <taxon>Strophariaceae</taxon>
        <taxon>Agrocybe</taxon>
    </lineage>
</organism>
<keyword evidence="1" id="KW-0472">Membrane</keyword>
<reference evidence="2 3" key="1">
    <citation type="submission" date="2019-12" db="EMBL/GenBank/DDBJ databases">
        <authorList>
            <person name="Floudas D."/>
            <person name="Bentzer J."/>
            <person name="Ahren D."/>
            <person name="Johansson T."/>
            <person name="Persson P."/>
            <person name="Tunlid A."/>
        </authorList>
    </citation>
    <scope>NUCLEOTIDE SEQUENCE [LARGE SCALE GENOMIC DNA]</scope>
    <source>
        <strain evidence="2 3">CBS 102.39</strain>
    </source>
</reference>
<evidence type="ECO:0000313" key="3">
    <source>
        <dbReference type="Proteomes" id="UP000521872"/>
    </source>
</evidence>
<keyword evidence="1" id="KW-0812">Transmembrane</keyword>
<evidence type="ECO:0000256" key="1">
    <source>
        <dbReference type="SAM" id="Phobius"/>
    </source>
</evidence>
<dbReference type="AlphaFoldDB" id="A0A8H4QUF8"/>
<gene>
    <name evidence="2" type="ORF">D9613_006268</name>
</gene>
<proteinExistence type="predicted"/>
<protein>
    <submittedName>
        <fullName evidence="2">Uncharacterized protein</fullName>
    </submittedName>
</protein>
<dbReference type="EMBL" id="JAACJL010000030">
    <property type="protein sequence ID" value="KAF4617690.1"/>
    <property type="molecule type" value="Genomic_DNA"/>
</dbReference>
<comment type="caution">
    <text evidence="2">The sequence shown here is derived from an EMBL/GenBank/DDBJ whole genome shotgun (WGS) entry which is preliminary data.</text>
</comment>
<keyword evidence="1" id="KW-1133">Transmembrane helix</keyword>
<name>A0A8H4QUF8_9AGAR</name>
<feature type="transmembrane region" description="Helical" evidence="1">
    <location>
        <begin position="12"/>
        <end position="32"/>
    </location>
</feature>
<keyword evidence="3" id="KW-1185">Reference proteome</keyword>